<evidence type="ECO:0000313" key="3">
    <source>
        <dbReference type="EMBL" id="TEB39445.1"/>
    </source>
</evidence>
<feature type="signal peptide" evidence="2">
    <location>
        <begin position="1"/>
        <end position="24"/>
    </location>
</feature>
<comment type="caution">
    <text evidence="3">The sequence shown here is derived from an EMBL/GenBank/DDBJ whole genome shotgun (WGS) entry which is preliminary data.</text>
</comment>
<dbReference type="EMBL" id="QPFP01000001">
    <property type="protein sequence ID" value="TEB39445.1"/>
    <property type="molecule type" value="Genomic_DNA"/>
</dbReference>
<proteinExistence type="predicted"/>
<keyword evidence="1" id="KW-1133">Transmembrane helix</keyword>
<dbReference type="Proteomes" id="UP000298030">
    <property type="component" value="Unassembled WGS sequence"/>
</dbReference>
<keyword evidence="2" id="KW-0732">Signal</keyword>
<feature type="chain" id="PRO_5021189177" evidence="2">
    <location>
        <begin position="25"/>
        <end position="370"/>
    </location>
</feature>
<dbReference type="AlphaFoldDB" id="A0A4Y7TZ58"/>
<sequence>MAGPQGRLVLLISLLCTLVCFALGKRATGTIDDGETELRPGYGIAFLPAKNGHWNDGTACTVSSPFCLAAETSRAFGQSWTSTALFKTSVARSVVIDFFGDGISVFFTLVETGPRNVSTLCNFALDDGPAEQYRHTPNEGDALGFTYQANAFSRTGLKHGAHKLVISVPSSAQDGNYLNFDYAEYSYDDDLSPPTSTAALAPNPASTTTVYVYPSETNSSSTGSPSSSTKLPNEGAFKAAIIGGSVSGTVVVIVIVLFLIYRARRRRRNGGEDRLTFGVPSTYAGSTRKLSLPFWPHKPAYDDTASNLQNLTALPQRRQSGSSYTNSPYQEKYDADYPYVPLRRPLVRFKVRKSPLAAGTELASSRRQRR</sequence>
<keyword evidence="4" id="KW-1185">Reference proteome</keyword>
<protein>
    <submittedName>
        <fullName evidence="3">Uncharacterized protein</fullName>
    </submittedName>
</protein>
<dbReference type="STRING" id="71717.A0A4Y7TZ58"/>
<evidence type="ECO:0000256" key="2">
    <source>
        <dbReference type="SAM" id="SignalP"/>
    </source>
</evidence>
<dbReference type="OrthoDB" id="2948417at2759"/>
<accession>A0A4Y7TZ58</accession>
<evidence type="ECO:0000256" key="1">
    <source>
        <dbReference type="SAM" id="Phobius"/>
    </source>
</evidence>
<name>A0A4Y7TZ58_COPMI</name>
<keyword evidence="1" id="KW-0472">Membrane</keyword>
<organism evidence="3 4">
    <name type="scientific">Coprinellus micaceus</name>
    <name type="common">Glistening ink-cap mushroom</name>
    <name type="synonym">Coprinus micaceus</name>
    <dbReference type="NCBI Taxonomy" id="71717"/>
    <lineage>
        <taxon>Eukaryota</taxon>
        <taxon>Fungi</taxon>
        <taxon>Dikarya</taxon>
        <taxon>Basidiomycota</taxon>
        <taxon>Agaricomycotina</taxon>
        <taxon>Agaricomycetes</taxon>
        <taxon>Agaricomycetidae</taxon>
        <taxon>Agaricales</taxon>
        <taxon>Agaricineae</taxon>
        <taxon>Psathyrellaceae</taxon>
        <taxon>Coprinellus</taxon>
    </lineage>
</organism>
<reference evidence="3 4" key="1">
    <citation type="journal article" date="2019" name="Nat. Ecol. Evol.">
        <title>Megaphylogeny resolves global patterns of mushroom evolution.</title>
        <authorList>
            <person name="Varga T."/>
            <person name="Krizsan K."/>
            <person name="Foldi C."/>
            <person name="Dima B."/>
            <person name="Sanchez-Garcia M."/>
            <person name="Sanchez-Ramirez S."/>
            <person name="Szollosi G.J."/>
            <person name="Szarkandi J.G."/>
            <person name="Papp V."/>
            <person name="Albert L."/>
            <person name="Andreopoulos W."/>
            <person name="Angelini C."/>
            <person name="Antonin V."/>
            <person name="Barry K.W."/>
            <person name="Bougher N.L."/>
            <person name="Buchanan P."/>
            <person name="Buyck B."/>
            <person name="Bense V."/>
            <person name="Catcheside P."/>
            <person name="Chovatia M."/>
            <person name="Cooper J."/>
            <person name="Damon W."/>
            <person name="Desjardin D."/>
            <person name="Finy P."/>
            <person name="Geml J."/>
            <person name="Haridas S."/>
            <person name="Hughes K."/>
            <person name="Justo A."/>
            <person name="Karasinski D."/>
            <person name="Kautmanova I."/>
            <person name="Kiss B."/>
            <person name="Kocsube S."/>
            <person name="Kotiranta H."/>
            <person name="LaButti K.M."/>
            <person name="Lechner B.E."/>
            <person name="Liimatainen K."/>
            <person name="Lipzen A."/>
            <person name="Lukacs Z."/>
            <person name="Mihaltcheva S."/>
            <person name="Morgado L.N."/>
            <person name="Niskanen T."/>
            <person name="Noordeloos M.E."/>
            <person name="Ohm R.A."/>
            <person name="Ortiz-Santana B."/>
            <person name="Ovrebo C."/>
            <person name="Racz N."/>
            <person name="Riley R."/>
            <person name="Savchenko A."/>
            <person name="Shiryaev A."/>
            <person name="Soop K."/>
            <person name="Spirin V."/>
            <person name="Szebenyi C."/>
            <person name="Tomsovsky M."/>
            <person name="Tulloss R.E."/>
            <person name="Uehling J."/>
            <person name="Grigoriev I.V."/>
            <person name="Vagvolgyi C."/>
            <person name="Papp T."/>
            <person name="Martin F.M."/>
            <person name="Miettinen O."/>
            <person name="Hibbett D.S."/>
            <person name="Nagy L.G."/>
        </authorList>
    </citation>
    <scope>NUCLEOTIDE SEQUENCE [LARGE SCALE GENOMIC DNA]</scope>
    <source>
        <strain evidence="3 4">FP101781</strain>
    </source>
</reference>
<gene>
    <name evidence="3" type="ORF">FA13DRAFT_2129</name>
</gene>
<evidence type="ECO:0000313" key="4">
    <source>
        <dbReference type="Proteomes" id="UP000298030"/>
    </source>
</evidence>
<feature type="transmembrane region" description="Helical" evidence="1">
    <location>
        <begin position="239"/>
        <end position="261"/>
    </location>
</feature>
<keyword evidence="1" id="KW-0812">Transmembrane</keyword>